<evidence type="ECO:0000313" key="8">
    <source>
        <dbReference type="EMBL" id="CAF2161039.1"/>
    </source>
</evidence>
<accession>A0A816YP88</accession>
<evidence type="ECO:0000256" key="1">
    <source>
        <dbReference type="ARBA" id="ARBA00022729"/>
    </source>
</evidence>
<dbReference type="Gene3D" id="2.120.10.30">
    <property type="entry name" value="TolB, C-terminal domain"/>
    <property type="match status" value="1"/>
</dbReference>
<gene>
    <name evidence="8" type="ORF">WKI299_LOCUS32172</name>
</gene>
<dbReference type="PANTHER" id="PTHR10680:SF14">
    <property type="entry name" value="PEPTIDYL-GLYCINE ALPHA-AMIDATING MONOOXYGENASE"/>
    <property type="match status" value="1"/>
</dbReference>
<organism evidence="8 9">
    <name type="scientific">Rotaria magnacalcarata</name>
    <dbReference type="NCBI Taxonomy" id="392030"/>
    <lineage>
        <taxon>Eukaryota</taxon>
        <taxon>Metazoa</taxon>
        <taxon>Spiralia</taxon>
        <taxon>Gnathifera</taxon>
        <taxon>Rotifera</taxon>
        <taxon>Eurotatoria</taxon>
        <taxon>Bdelloidea</taxon>
        <taxon>Philodinida</taxon>
        <taxon>Philodinidae</taxon>
        <taxon>Rotaria</taxon>
    </lineage>
</organism>
<evidence type="ECO:0000313" key="9">
    <source>
        <dbReference type="Proteomes" id="UP000663856"/>
    </source>
</evidence>
<feature type="repeat" description="NHL" evidence="4">
    <location>
        <begin position="649"/>
        <end position="685"/>
    </location>
</feature>
<dbReference type="PROSITE" id="PS51125">
    <property type="entry name" value="NHL"/>
    <property type="match status" value="1"/>
</dbReference>
<dbReference type="Proteomes" id="UP000663856">
    <property type="component" value="Unassembled WGS sequence"/>
</dbReference>
<feature type="domain" description="MACPF" evidence="7">
    <location>
        <begin position="174"/>
        <end position="252"/>
    </location>
</feature>
<dbReference type="AlphaFoldDB" id="A0A816YP88"/>
<name>A0A816YP88_9BILA</name>
<evidence type="ECO:0000256" key="3">
    <source>
        <dbReference type="ARBA" id="ARBA00023180"/>
    </source>
</evidence>
<dbReference type="SUPFAM" id="SSF101898">
    <property type="entry name" value="NHL repeat"/>
    <property type="match status" value="1"/>
</dbReference>
<protein>
    <recommendedName>
        <fullName evidence="7">MACPF domain-containing protein</fullName>
    </recommendedName>
</protein>
<keyword evidence="2" id="KW-0677">Repeat</keyword>
<feature type="chain" id="PRO_5032715203" description="MACPF domain-containing protein" evidence="6">
    <location>
        <begin position="22"/>
        <end position="688"/>
    </location>
</feature>
<feature type="region of interest" description="Disordered" evidence="5">
    <location>
        <begin position="356"/>
        <end position="381"/>
    </location>
</feature>
<dbReference type="InterPro" id="IPR001258">
    <property type="entry name" value="NHL_repeat"/>
</dbReference>
<evidence type="ECO:0000256" key="5">
    <source>
        <dbReference type="SAM" id="MobiDB-lite"/>
    </source>
</evidence>
<dbReference type="InterPro" id="IPR020864">
    <property type="entry name" value="MACPF"/>
</dbReference>
<proteinExistence type="predicted"/>
<reference evidence="8" key="1">
    <citation type="submission" date="2021-02" db="EMBL/GenBank/DDBJ databases">
        <authorList>
            <person name="Nowell W R."/>
        </authorList>
    </citation>
    <scope>NUCLEOTIDE SEQUENCE</scope>
</reference>
<keyword evidence="3" id="KW-0325">Glycoprotein</keyword>
<dbReference type="PANTHER" id="PTHR10680">
    <property type="entry name" value="PEPTIDYL-GLYCINE ALPHA-AMIDATING MONOOXYGENASE"/>
    <property type="match status" value="1"/>
</dbReference>
<dbReference type="CDD" id="cd05819">
    <property type="entry name" value="NHL"/>
    <property type="match status" value="1"/>
</dbReference>
<dbReference type="EMBL" id="CAJNRF010014761">
    <property type="protein sequence ID" value="CAF2161039.1"/>
    <property type="molecule type" value="Genomic_DNA"/>
</dbReference>
<evidence type="ECO:0000256" key="6">
    <source>
        <dbReference type="SAM" id="SignalP"/>
    </source>
</evidence>
<dbReference type="InterPro" id="IPR011042">
    <property type="entry name" value="6-blade_b-propeller_TolB-like"/>
</dbReference>
<comment type="caution">
    <text evidence="8">The sequence shown here is derived from an EMBL/GenBank/DDBJ whole genome shotgun (WGS) entry which is preliminary data.</text>
</comment>
<dbReference type="Pfam" id="PF01823">
    <property type="entry name" value="MACPF"/>
    <property type="match status" value="1"/>
</dbReference>
<evidence type="ECO:0000256" key="4">
    <source>
        <dbReference type="PROSITE-ProRule" id="PRU00504"/>
    </source>
</evidence>
<dbReference type="Gene3D" id="2.40.10.500">
    <property type="match status" value="1"/>
</dbReference>
<feature type="signal peptide" evidence="6">
    <location>
        <begin position="1"/>
        <end position="21"/>
    </location>
</feature>
<sequence length="688" mass="76765">MQRPIYLIFNMLLFGVQYVFLSSNAKSVFQFTEEARAALRPFVGTTGMRCFDGSSIRTSGRNFESDFMRLPRGVGISVDRTTGRLMAPAVQLTYPPVGSRTWTDGHTGAIFDLFNEATLGPANRVAAAYDTARVHIFHNASQLNAAWRQTFADGKVRGGELARRPEMFEYYENYFNREEALALSQRVIGLYTLTLNASTVQLNEFIRHALSQLTTTFDSDLYEDFINTWGTHVITRSLVSGMIEERAKVPQCFRIYDDASFAHCIPFSDRGSISSNCTYYTGQIHVISKRLLGGNMEIDNENEWKRTLAVGPALLQVLEMVPWYDFIADNAAKQNLMTIMWYRQTNFDFIQAESSIGSKNDRKSDDSNSEDEPPTPPKRMIIPPYIPLCSTRINFNSIWKKNGIIVAGGNGPGAGINQLNVPHGLFLDNDQTLYIAEWANHRIVEWKIRAASGRIATGGNGQLKHPSDVILDKARDSLLICDFGNKRIVRWSLRNSNNGETIISGLACAALTMDEQGFLYISDPERHEVRQWQVGETQGIVVAGGNGIGNRFDQLNEPRKVFVDRDHSVYVSDGPNDRVMKWVKGAKEGIVVAGGRGKGNLLSQLNFPEGIIVDQLGTLHVVDRGNNRIVRWPKGSAEGHILVGESGAGSLPNQLHGPIGLLFDRHGNLYVADHVNQRVQKFEIQLAV</sequence>
<keyword evidence="1 6" id="KW-0732">Signal</keyword>
<evidence type="ECO:0000259" key="7">
    <source>
        <dbReference type="Pfam" id="PF01823"/>
    </source>
</evidence>
<evidence type="ECO:0000256" key="2">
    <source>
        <dbReference type="ARBA" id="ARBA00022737"/>
    </source>
</evidence>